<reference evidence="5 6" key="1">
    <citation type="submission" date="2016-10" db="EMBL/GenBank/DDBJ databases">
        <title>Draft Genome sequence of Alkanindiges sp. strain H1.</title>
        <authorList>
            <person name="Subhash Y."/>
            <person name="Lee S."/>
        </authorList>
    </citation>
    <scope>NUCLEOTIDE SEQUENCE [LARGE SCALE GENOMIC DNA]</scope>
    <source>
        <strain evidence="5 6">H1</strain>
    </source>
</reference>
<protein>
    <submittedName>
        <fullName evidence="5">Fatty acyl-CoA reductase</fullName>
    </submittedName>
</protein>
<dbReference type="STRING" id="1907941.BKE30_05560"/>
<dbReference type="GO" id="GO:0016020">
    <property type="term" value="C:membrane"/>
    <property type="evidence" value="ECO:0007669"/>
    <property type="project" value="TreeGrafter"/>
</dbReference>
<dbReference type="GO" id="GO:0016491">
    <property type="term" value="F:oxidoreductase activity"/>
    <property type="evidence" value="ECO:0007669"/>
    <property type="project" value="UniProtKB-KW"/>
</dbReference>
<dbReference type="Pfam" id="PF00106">
    <property type="entry name" value="adh_short"/>
    <property type="match status" value="1"/>
</dbReference>
<comment type="caution">
    <text evidence="5">The sequence shown here is derived from an EMBL/GenBank/DDBJ whole genome shotgun (WGS) entry which is preliminary data.</text>
</comment>
<dbReference type="InterPro" id="IPR020904">
    <property type="entry name" value="Sc_DH/Rdtase_CS"/>
</dbReference>
<keyword evidence="6" id="KW-1185">Reference proteome</keyword>
<dbReference type="PROSITE" id="PS00061">
    <property type="entry name" value="ADH_SHORT"/>
    <property type="match status" value="1"/>
</dbReference>
<dbReference type="SUPFAM" id="SSF51735">
    <property type="entry name" value="NAD(P)-binding Rossmann-fold domains"/>
    <property type="match status" value="1"/>
</dbReference>
<dbReference type="EMBL" id="MLCN01000013">
    <property type="protein sequence ID" value="ONG41248.1"/>
    <property type="molecule type" value="Genomic_DNA"/>
</dbReference>
<dbReference type="OrthoDB" id="9810734at2"/>
<organism evidence="5 6">
    <name type="scientific">Alkanindiges hydrocarboniclasticus</name>
    <dbReference type="NCBI Taxonomy" id="1907941"/>
    <lineage>
        <taxon>Bacteria</taxon>
        <taxon>Pseudomonadati</taxon>
        <taxon>Pseudomonadota</taxon>
        <taxon>Gammaproteobacteria</taxon>
        <taxon>Moraxellales</taxon>
        <taxon>Moraxellaceae</taxon>
        <taxon>Alkanindiges</taxon>
    </lineage>
</organism>
<comment type="similarity">
    <text evidence="1 3">Belongs to the short-chain dehydrogenases/reductases (SDR) family.</text>
</comment>
<dbReference type="PANTHER" id="PTHR44196">
    <property type="entry name" value="DEHYDROGENASE/REDUCTASE SDR FAMILY MEMBER 7B"/>
    <property type="match status" value="1"/>
</dbReference>
<dbReference type="Proteomes" id="UP000192132">
    <property type="component" value="Unassembled WGS sequence"/>
</dbReference>
<evidence type="ECO:0000256" key="3">
    <source>
        <dbReference type="RuleBase" id="RU000363"/>
    </source>
</evidence>
<evidence type="ECO:0000313" key="6">
    <source>
        <dbReference type="Proteomes" id="UP000192132"/>
    </source>
</evidence>
<accession>A0A1S8CVA3</accession>
<dbReference type="CDD" id="cd05233">
    <property type="entry name" value="SDR_c"/>
    <property type="match status" value="1"/>
</dbReference>
<name>A0A1S8CVA3_9GAMM</name>
<evidence type="ECO:0000256" key="2">
    <source>
        <dbReference type="ARBA" id="ARBA00023002"/>
    </source>
</evidence>
<evidence type="ECO:0000259" key="4">
    <source>
        <dbReference type="SMART" id="SM00822"/>
    </source>
</evidence>
<dbReference type="PANTHER" id="PTHR44196:SF1">
    <property type="entry name" value="DEHYDROGENASE_REDUCTASE SDR FAMILY MEMBER 7B"/>
    <property type="match status" value="1"/>
</dbReference>
<dbReference type="PRINTS" id="PR00080">
    <property type="entry name" value="SDRFAMILY"/>
</dbReference>
<evidence type="ECO:0000256" key="1">
    <source>
        <dbReference type="ARBA" id="ARBA00006484"/>
    </source>
</evidence>
<evidence type="ECO:0000313" key="5">
    <source>
        <dbReference type="EMBL" id="ONG41248.1"/>
    </source>
</evidence>
<dbReference type="SMART" id="SM00822">
    <property type="entry name" value="PKS_KR"/>
    <property type="match status" value="1"/>
</dbReference>
<dbReference type="InterPro" id="IPR002347">
    <property type="entry name" value="SDR_fam"/>
</dbReference>
<feature type="domain" description="Ketoreductase" evidence="4">
    <location>
        <begin position="16"/>
        <end position="195"/>
    </location>
</feature>
<dbReference type="Gene3D" id="3.40.50.720">
    <property type="entry name" value="NAD(P)-binding Rossmann-like Domain"/>
    <property type="match status" value="1"/>
</dbReference>
<dbReference type="InterPro" id="IPR057326">
    <property type="entry name" value="KR_dom"/>
</dbReference>
<dbReference type="AlphaFoldDB" id="A0A1S8CVA3"/>
<sequence>MASQIQKMLPKVVKDKVALITGASSGIGLTVAKQLASAGAHVLLVARTREKLEEVKQEIEQAGGKASVFPCDLNDMASIDECAQTILSEVGHIDILVNNAGRSIRRAVEESVERFHDFERTMQLNYFGAVRLILSVLPHMIKRKNGHIINISSIGVLANATRFSAYVASKAALDAFSRCLSAEVHAHNIQLTSIYMPLVRTPMIAPTKMYKYVPTLSPEQAADMVATAIIKKPKSIATKVGTFAAVSYALVPKFNDFVMSVGYQLFPSSTAALGDSKSKKAGKLNLAQRAFARLVPGEHW</sequence>
<keyword evidence="2" id="KW-0560">Oxidoreductase</keyword>
<dbReference type="InterPro" id="IPR036291">
    <property type="entry name" value="NAD(P)-bd_dom_sf"/>
</dbReference>
<dbReference type="PRINTS" id="PR00081">
    <property type="entry name" value="GDHRDH"/>
</dbReference>
<proteinExistence type="inferred from homology"/>
<dbReference type="RefSeq" id="WP_076877625.1">
    <property type="nucleotide sequence ID" value="NZ_MLCN01000013.1"/>
</dbReference>
<gene>
    <name evidence="5" type="ORF">BKE30_05560</name>
</gene>